<dbReference type="Pfam" id="PF00989">
    <property type="entry name" value="PAS"/>
    <property type="match status" value="1"/>
</dbReference>
<dbReference type="eggNOG" id="COG5002">
    <property type="taxonomic scope" value="Bacteria"/>
</dbReference>
<dbReference type="CDD" id="cd00130">
    <property type="entry name" value="PAS"/>
    <property type="match status" value="2"/>
</dbReference>
<feature type="domain" description="PAS" evidence="9">
    <location>
        <begin position="481"/>
        <end position="536"/>
    </location>
</feature>
<gene>
    <name evidence="12" type="ORF">DESAM_21404</name>
</gene>
<dbReference type="InterPro" id="IPR052155">
    <property type="entry name" value="Biofilm_reg_signaling"/>
</dbReference>
<accession>L0RDN7</accession>
<dbReference type="FunFam" id="3.30.70.270:FF:000001">
    <property type="entry name" value="Diguanylate cyclase domain protein"/>
    <property type="match status" value="1"/>
</dbReference>
<keyword evidence="8" id="KW-1133">Transmembrane helix</keyword>
<feature type="domain" description="PAC" evidence="10">
    <location>
        <begin position="428"/>
        <end position="480"/>
    </location>
</feature>
<evidence type="ECO:0000313" key="13">
    <source>
        <dbReference type="Proteomes" id="UP000010808"/>
    </source>
</evidence>
<dbReference type="OrthoDB" id="5460745at2"/>
<dbReference type="SMART" id="SM00091">
    <property type="entry name" value="PAS"/>
    <property type="match status" value="2"/>
</dbReference>
<dbReference type="GO" id="GO:0005524">
    <property type="term" value="F:ATP binding"/>
    <property type="evidence" value="ECO:0007669"/>
    <property type="project" value="UniProtKB-KW"/>
</dbReference>
<dbReference type="AlphaFoldDB" id="L0RDN7"/>
<dbReference type="InterPro" id="IPR043128">
    <property type="entry name" value="Rev_trsase/Diguanyl_cyclase"/>
</dbReference>
<evidence type="ECO:0000256" key="2">
    <source>
        <dbReference type="ARBA" id="ARBA00022553"/>
    </source>
</evidence>
<dbReference type="SMART" id="SM00086">
    <property type="entry name" value="PAC"/>
    <property type="match status" value="2"/>
</dbReference>
<evidence type="ECO:0000313" key="12">
    <source>
        <dbReference type="EMBL" id="CCO23681.1"/>
    </source>
</evidence>
<sequence>MVSKCSSTVLKYFLKRYLPVAVLILVISAGVLYTQRAQYVELVKDHEINLIKGDYIALSSWLASGIEDISLISGLVENRMIADGSFAEKYDDIAKIFSIFGQERRNCVQVRYISTKGKELVRINMDQGEALRVGSEFLQDKSDRDYFKDISNLGDGVYVSAFNLNEEFGKVVVPHAPVLRFAKKVFGDGGGELGSVIINLSGNDLLSVFSKASDESFGQVYFVNENGGWIVGPQESHNWRFLLGQKDGFMKDEFPEQWAIIAEESSGQFVGSNGLYTYTSLKEGSFAVPFSFKVKFKEDWKIISNVAKADLAVPWSNITLLLILFLYILSGFLFWRKTISVVEQEKVSAALKKSEKRFMDVADAAGEFIWETGPDGCFIFVTGRAQDILGYSSEELIGRSPFDFVDEESSWEVRKEFLDAAQNGKSFTGLVFKFVNRDGRKLWLEFNGVPVFDEQGVVTGFRGASSDISGQRKALQDLQDRENMLQSISDSVQDALVLMDEGGLVHFWNPAAEKIFGYTAGEMLGESLQCCILPEDNVDIEGGGEEGAGVNELLANYGSFTVNVRRKGGTVFPAEVLLSPLRKDEKWWVVGTIRDVTERKEAEDKLRKLATTDPLTGLSNRRFFMESSEDALQRSLRYERELSLLVMDIDFFKNVNDMFGHDAGDDVLKSLSAVGLKILRSIDVFGRIGGEEFAILLPDTRLEGAKLVAERFRKEIEQARMFTRSGELTITVSIGVATLNEKTRTLEHLLKAADIGLYAAKNAGRNRVEVQLSPEGSVD</sequence>
<dbReference type="SUPFAM" id="SSF103190">
    <property type="entry name" value="Sensory domain-like"/>
    <property type="match status" value="2"/>
</dbReference>
<feature type="domain" description="PAC" evidence="10">
    <location>
        <begin position="558"/>
        <end position="608"/>
    </location>
</feature>
<dbReference type="GO" id="GO:0000160">
    <property type="term" value="P:phosphorelay signal transduction system"/>
    <property type="evidence" value="ECO:0007669"/>
    <property type="project" value="UniProtKB-KW"/>
</dbReference>
<dbReference type="Gene3D" id="3.30.70.270">
    <property type="match status" value="1"/>
</dbReference>
<organism evidence="12 13">
    <name type="scientific">Maridesulfovibrio hydrothermalis AM13 = DSM 14728</name>
    <dbReference type="NCBI Taxonomy" id="1121451"/>
    <lineage>
        <taxon>Bacteria</taxon>
        <taxon>Pseudomonadati</taxon>
        <taxon>Thermodesulfobacteriota</taxon>
        <taxon>Desulfovibrionia</taxon>
        <taxon>Desulfovibrionales</taxon>
        <taxon>Desulfovibrionaceae</taxon>
        <taxon>Maridesulfovibrio</taxon>
    </lineage>
</organism>
<dbReference type="RefSeq" id="WP_015336284.1">
    <property type="nucleotide sequence ID" value="NC_020055.1"/>
</dbReference>
<dbReference type="PANTHER" id="PTHR44757:SF2">
    <property type="entry name" value="BIOFILM ARCHITECTURE MAINTENANCE PROTEIN MBAA"/>
    <property type="match status" value="1"/>
</dbReference>
<dbReference type="PROSITE" id="PS50887">
    <property type="entry name" value="GGDEF"/>
    <property type="match status" value="1"/>
</dbReference>
<evidence type="ECO:0000256" key="6">
    <source>
        <dbReference type="ARBA" id="ARBA00022840"/>
    </source>
</evidence>
<evidence type="ECO:0000259" key="9">
    <source>
        <dbReference type="PROSITE" id="PS50112"/>
    </source>
</evidence>
<evidence type="ECO:0000256" key="4">
    <source>
        <dbReference type="ARBA" id="ARBA00022741"/>
    </source>
</evidence>
<dbReference type="SUPFAM" id="SSF55073">
    <property type="entry name" value="Nucleotide cyclase"/>
    <property type="match status" value="1"/>
</dbReference>
<dbReference type="InterPro" id="IPR035965">
    <property type="entry name" value="PAS-like_dom_sf"/>
</dbReference>
<comment type="subcellular location">
    <subcellularLocation>
        <location evidence="1">Membrane</location>
    </subcellularLocation>
</comment>
<keyword evidence="5" id="KW-0418">Kinase</keyword>
<dbReference type="Gene3D" id="3.30.450.20">
    <property type="entry name" value="PAS domain"/>
    <property type="match status" value="4"/>
</dbReference>
<dbReference type="GO" id="GO:0006355">
    <property type="term" value="P:regulation of DNA-templated transcription"/>
    <property type="evidence" value="ECO:0007669"/>
    <property type="project" value="InterPro"/>
</dbReference>
<keyword evidence="13" id="KW-1185">Reference proteome</keyword>
<feature type="domain" description="PAS" evidence="9">
    <location>
        <begin position="354"/>
        <end position="424"/>
    </location>
</feature>
<keyword evidence="8" id="KW-0472">Membrane</keyword>
<dbReference type="GO" id="GO:0016020">
    <property type="term" value="C:membrane"/>
    <property type="evidence" value="ECO:0007669"/>
    <property type="project" value="UniProtKB-SubCell"/>
</dbReference>
<dbReference type="CDD" id="cd01949">
    <property type="entry name" value="GGDEF"/>
    <property type="match status" value="1"/>
</dbReference>
<dbReference type="Proteomes" id="UP000010808">
    <property type="component" value="Chromosome"/>
</dbReference>
<dbReference type="KEGG" id="dhy:DESAM_21404"/>
<dbReference type="GO" id="GO:0016301">
    <property type="term" value="F:kinase activity"/>
    <property type="evidence" value="ECO:0007669"/>
    <property type="project" value="UniProtKB-KW"/>
</dbReference>
<dbReference type="InterPro" id="IPR000160">
    <property type="entry name" value="GGDEF_dom"/>
</dbReference>
<dbReference type="InterPro" id="IPR013767">
    <property type="entry name" value="PAS_fold"/>
</dbReference>
<dbReference type="InterPro" id="IPR001610">
    <property type="entry name" value="PAC"/>
</dbReference>
<dbReference type="Pfam" id="PF00990">
    <property type="entry name" value="GGDEF"/>
    <property type="match status" value="1"/>
</dbReference>
<dbReference type="InterPro" id="IPR029787">
    <property type="entry name" value="Nucleotide_cyclase"/>
</dbReference>
<evidence type="ECO:0000256" key="7">
    <source>
        <dbReference type="ARBA" id="ARBA00023012"/>
    </source>
</evidence>
<feature type="domain" description="GGDEF" evidence="11">
    <location>
        <begin position="640"/>
        <end position="773"/>
    </location>
</feature>
<keyword evidence="7" id="KW-0902">Two-component regulatory system</keyword>
<dbReference type="eggNOG" id="COG3706">
    <property type="taxonomic scope" value="Bacteria"/>
</dbReference>
<dbReference type="Pfam" id="PF13426">
    <property type="entry name" value="PAS_9"/>
    <property type="match status" value="1"/>
</dbReference>
<dbReference type="InterPro" id="IPR029151">
    <property type="entry name" value="Sensor-like_sf"/>
</dbReference>
<dbReference type="PROSITE" id="PS50113">
    <property type="entry name" value="PAC"/>
    <property type="match status" value="2"/>
</dbReference>
<dbReference type="SMART" id="SM00267">
    <property type="entry name" value="GGDEF"/>
    <property type="match status" value="1"/>
</dbReference>
<evidence type="ECO:0000256" key="5">
    <source>
        <dbReference type="ARBA" id="ARBA00022777"/>
    </source>
</evidence>
<dbReference type="InterPro" id="IPR000014">
    <property type="entry name" value="PAS"/>
</dbReference>
<dbReference type="EMBL" id="FO203522">
    <property type="protein sequence ID" value="CCO23681.1"/>
    <property type="molecule type" value="Genomic_DNA"/>
</dbReference>
<dbReference type="InterPro" id="IPR048760">
    <property type="entry name" value="VP0354-like_sensor_dom"/>
</dbReference>
<dbReference type="STRING" id="1121451.DESAM_21404"/>
<dbReference type="PANTHER" id="PTHR44757">
    <property type="entry name" value="DIGUANYLATE CYCLASE DGCP"/>
    <property type="match status" value="1"/>
</dbReference>
<keyword evidence="6" id="KW-0067">ATP-binding</keyword>
<dbReference type="HOGENOM" id="CLU_000445_11_22_7"/>
<keyword evidence="2" id="KW-0597">Phosphoprotein</keyword>
<keyword evidence="3" id="KW-0808">Transferase</keyword>
<dbReference type="SUPFAM" id="SSF55785">
    <property type="entry name" value="PYP-like sensor domain (PAS domain)"/>
    <property type="match status" value="2"/>
</dbReference>
<dbReference type="PROSITE" id="PS50112">
    <property type="entry name" value="PAS"/>
    <property type="match status" value="2"/>
</dbReference>
<name>L0RDN7_9BACT</name>
<feature type="transmembrane region" description="Helical" evidence="8">
    <location>
        <begin position="17"/>
        <end position="34"/>
    </location>
</feature>
<dbReference type="PATRIC" id="fig|1121451.3.peg.1650"/>
<evidence type="ECO:0000256" key="1">
    <source>
        <dbReference type="ARBA" id="ARBA00004370"/>
    </source>
</evidence>
<dbReference type="InterPro" id="IPR000700">
    <property type="entry name" value="PAS-assoc_C"/>
</dbReference>
<keyword evidence="4" id="KW-0547">Nucleotide-binding</keyword>
<evidence type="ECO:0000259" key="10">
    <source>
        <dbReference type="PROSITE" id="PS50113"/>
    </source>
</evidence>
<dbReference type="Pfam" id="PF21623">
    <property type="entry name" value="HK_sensor_dom_bact"/>
    <property type="match status" value="1"/>
</dbReference>
<proteinExistence type="predicted"/>
<dbReference type="NCBIfam" id="TIGR00229">
    <property type="entry name" value="sensory_box"/>
    <property type="match status" value="2"/>
</dbReference>
<dbReference type="NCBIfam" id="TIGR00254">
    <property type="entry name" value="GGDEF"/>
    <property type="match status" value="1"/>
</dbReference>
<protein>
    <submittedName>
        <fullName evidence="12">Diguanylate cyclase with PAS/PAC sensor</fullName>
    </submittedName>
</protein>
<keyword evidence="8" id="KW-0812">Transmembrane</keyword>
<evidence type="ECO:0000256" key="8">
    <source>
        <dbReference type="SAM" id="Phobius"/>
    </source>
</evidence>
<reference evidence="12 13" key="1">
    <citation type="submission" date="2012-10" db="EMBL/GenBank/DDBJ databases">
        <authorList>
            <person name="Genoscope - CEA"/>
        </authorList>
    </citation>
    <scope>NUCLEOTIDE SEQUENCE [LARGE SCALE GENOMIC DNA]</scope>
    <source>
        <strain evidence="13">AM13 / DSM 14728</strain>
    </source>
</reference>
<evidence type="ECO:0000256" key="3">
    <source>
        <dbReference type="ARBA" id="ARBA00022679"/>
    </source>
</evidence>
<evidence type="ECO:0000259" key="11">
    <source>
        <dbReference type="PROSITE" id="PS50887"/>
    </source>
</evidence>